<evidence type="ECO:0000313" key="10">
    <source>
        <dbReference type="EMBL" id="KAA8822727.1"/>
    </source>
</evidence>
<dbReference type="Pfam" id="PF00254">
    <property type="entry name" value="FKBP_C"/>
    <property type="match status" value="1"/>
</dbReference>
<reference evidence="11 12" key="1">
    <citation type="journal article" date="2019" name="Syst. Appl. Microbiol.">
        <title>Characterization of Bifidobacterium species in feaces of the Egyptian fruit bat: Description of B. vespertilionis sp. nov. and B. rousetti sp. nov.</title>
        <authorList>
            <person name="Modesto M."/>
            <person name="Satti M."/>
            <person name="Watanabe K."/>
            <person name="Puglisi E."/>
            <person name="Morelli L."/>
            <person name="Huang C.-H."/>
            <person name="Liou J.-S."/>
            <person name="Miyashita M."/>
            <person name="Tamura T."/>
            <person name="Saito S."/>
            <person name="Mori K."/>
            <person name="Huang L."/>
            <person name="Sciavilla P."/>
            <person name="Sandri C."/>
            <person name="Spiezio C."/>
            <person name="Vitali F."/>
            <person name="Cavalieri D."/>
            <person name="Perpetuini G."/>
            <person name="Tofalo R."/>
            <person name="Bonetti A."/>
            <person name="Arita M."/>
            <person name="Mattarelli P."/>
        </authorList>
    </citation>
    <scope>NUCLEOTIDE SEQUENCE [LARGE SCALE GENOMIC DNA]</scope>
    <source>
        <strain evidence="9 12">RST16</strain>
        <strain evidence="10 11">RST8</strain>
    </source>
</reference>
<evidence type="ECO:0000313" key="9">
    <source>
        <dbReference type="EMBL" id="KAA8820887.1"/>
    </source>
</evidence>
<evidence type="ECO:0000256" key="5">
    <source>
        <dbReference type="ARBA" id="ARBA00023235"/>
    </source>
</evidence>
<comment type="similarity">
    <text evidence="2">Belongs to the FKBP-type PPIase family.</text>
</comment>
<feature type="signal peptide" evidence="7">
    <location>
        <begin position="1"/>
        <end position="27"/>
    </location>
</feature>
<proteinExistence type="inferred from homology"/>
<dbReference type="InterPro" id="IPR001179">
    <property type="entry name" value="PPIase_FKBP_dom"/>
</dbReference>
<dbReference type="RefSeq" id="WP_150354485.1">
    <property type="nucleotide sequence ID" value="NZ_RZNZ01000006.1"/>
</dbReference>
<dbReference type="GO" id="GO:0003755">
    <property type="term" value="F:peptidyl-prolyl cis-trans isomerase activity"/>
    <property type="evidence" value="ECO:0007669"/>
    <property type="project" value="UniProtKB-KW"/>
</dbReference>
<keyword evidence="12" id="KW-1185">Reference proteome</keyword>
<evidence type="ECO:0000256" key="6">
    <source>
        <dbReference type="PROSITE-ProRule" id="PRU00277"/>
    </source>
</evidence>
<evidence type="ECO:0000313" key="12">
    <source>
        <dbReference type="Proteomes" id="UP000374630"/>
    </source>
</evidence>
<comment type="catalytic activity">
    <reaction evidence="1 6">
        <text>[protein]-peptidylproline (omega=180) = [protein]-peptidylproline (omega=0)</text>
        <dbReference type="Rhea" id="RHEA:16237"/>
        <dbReference type="Rhea" id="RHEA-COMP:10747"/>
        <dbReference type="Rhea" id="RHEA-COMP:10748"/>
        <dbReference type="ChEBI" id="CHEBI:83833"/>
        <dbReference type="ChEBI" id="CHEBI:83834"/>
        <dbReference type="EC" id="5.2.1.8"/>
    </reaction>
</comment>
<dbReference type="EMBL" id="RZNZ01000006">
    <property type="protein sequence ID" value="KAA8820887.1"/>
    <property type="molecule type" value="Genomic_DNA"/>
</dbReference>
<dbReference type="SUPFAM" id="SSF54534">
    <property type="entry name" value="FKBP-like"/>
    <property type="match status" value="1"/>
</dbReference>
<comment type="caution">
    <text evidence="10">The sequence shown here is derived from an EMBL/GenBank/DDBJ whole genome shotgun (WGS) entry which is preliminary data.</text>
</comment>
<keyword evidence="7" id="KW-0732">Signal</keyword>
<dbReference type="PANTHER" id="PTHR43811">
    <property type="entry name" value="FKBP-TYPE PEPTIDYL-PROLYL CIS-TRANS ISOMERASE FKPA"/>
    <property type="match status" value="1"/>
</dbReference>
<keyword evidence="5 6" id="KW-0413">Isomerase</keyword>
<dbReference type="PROSITE" id="PS50059">
    <property type="entry name" value="FKBP_PPIASE"/>
    <property type="match status" value="1"/>
</dbReference>
<gene>
    <name evidence="10" type="ORF">EM848_08390</name>
    <name evidence="9" type="ORF">EMO90_05300</name>
</gene>
<keyword evidence="4 6" id="KW-0697">Rotamase</keyword>
<dbReference type="PROSITE" id="PS51257">
    <property type="entry name" value="PROKAR_LIPOPROTEIN"/>
    <property type="match status" value="1"/>
</dbReference>
<evidence type="ECO:0000256" key="3">
    <source>
        <dbReference type="ARBA" id="ARBA00013194"/>
    </source>
</evidence>
<dbReference type="OrthoDB" id="25996at2"/>
<evidence type="ECO:0000259" key="8">
    <source>
        <dbReference type="PROSITE" id="PS50059"/>
    </source>
</evidence>
<dbReference type="EMBL" id="RZOA01000016">
    <property type="protein sequence ID" value="KAA8822727.1"/>
    <property type="molecule type" value="Genomic_DNA"/>
</dbReference>
<dbReference type="Proteomes" id="UP000374630">
    <property type="component" value="Unassembled WGS sequence"/>
</dbReference>
<feature type="domain" description="PPIase FKBP-type" evidence="8">
    <location>
        <begin position="239"/>
        <end position="324"/>
    </location>
</feature>
<dbReference type="Gene3D" id="3.10.50.40">
    <property type="match status" value="1"/>
</dbReference>
<evidence type="ECO:0000256" key="7">
    <source>
        <dbReference type="SAM" id="SignalP"/>
    </source>
</evidence>
<accession>A0A5J5E0M4</accession>
<feature type="chain" id="PRO_5039319205" description="peptidylprolyl isomerase" evidence="7">
    <location>
        <begin position="28"/>
        <end position="324"/>
    </location>
</feature>
<evidence type="ECO:0000256" key="1">
    <source>
        <dbReference type="ARBA" id="ARBA00000971"/>
    </source>
</evidence>
<protein>
    <recommendedName>
        <fullName evidence="3 6">peptidylprolyl isomerase</fullName>
        <ecNumber evidence="3 6">5.2.1.8</ecNumber>
    </recommendedName>
</protein>
<dbReference type="Proteomes" id="UP000345527">
    <property type="component" value="Unassembled WGS sequence"/>
</dbReference>
<evidence type="ECO:0000256" key="4">
    <source>
        <dbReference type="ARBA" id="ARBA00023110"/>
    </source>
</evidence>
<evidence type="ECO:0000256" key="2">
    <source>
        <dbReference type="ARBA" id="ARBA00006577"/>
    </source>
</evidence>
<evidence type="ECO:0000313" key="11">
    <source>
        <dbReference type="Proteomes" id="UP000345527"/>
    </source>
</evidence>
<sequence length="324" mass="33389">MIHDFTKKTLVKGLAACCGLAMMIGLAACGGDASATASSSASSSSATPSASSTLAEMTGITASNEIGQKPAIKLPTVPYTVPDGGYQVLQQGNGEALQDGMRMCMHSVAVSAKTGAEIYSSWESAPDCSVSLEQSSLRNGLYDVLKNQKVGALIALGVNDTTATDDAQKSYIMATTIVSASHDLTRAEGQTVTDIPSNLPKVTLDGNGKPSIDMNGYQPDGQLVVQPLIKGSGATVSESGSVKVNYTGWLTDGTQFDSSWDRGEASEFALSQVVTGWKEGLAGQTVGSQVLVIVPPDKGYGSTAQGSIPANSTLVFVVDILATY</sequence>
<dbReference type="AlphaFoldDB" id="A0A5J5E0M4"/>
<dbReference type="InterPro" id="IPR046357">
    <property type="entry name" value="PPIase_dom_sf"/>
</dbReference>
<name>A0A5J5E0M4_9BIFI</name>
<dbReference type="EC" id="5.2.1.8" evidence="3 6"/>
<dbReference type="PANTHER" id="PTHR43811:SF19">
    <property type="entry name" value="39 KDA FK506-BINDING NUCLEAR PROTEIN"/>
    <property type="match status" value="1"/>
</dbReference>
<organism evidence="10 11">
    <name type="scientific">Bifidobacterium vespertilionis</name>
    <dbReference type="NCBI Taxonomy" id="2562524"/>
    <lineage>
        <taxon>Bacteria</taxon>
        <taxon>Bacillati</taxon>
        <taxon>Actinomycetota</taxon>
        <taxon>Actinomycetes</taxon>
        <taxon>Bifidobacteriales</taxon>
        <taxon>Bifidobacteriaceae</taxon>
        <taxon>Bifidobacterium</taxon>
    </lineage>
</organism>